<protein>
    <submittedName>
        <fullName evidence="2">Uncharacterized protein</fullName>
    </submittedName>
</protein>
<dbReference type="PANTHER" id="PTHR34778:SF6">
    <property type="entry name" value="SHUGOSHIN C-TERMINAL DOMAIN-CONTAINING PROTEIN"/>
    <property type="match status" value="1"/>
</dbReference>
<gene>
    <name evidence="2" type="ORF">M8C21_006562</name>
</gene>
<keyword evidence="3" id="KW-1185">Reference proteome</keyword>
<organism evidence="2 3">
    <name type="scientific">Ambrosia artemisiifolia</name>
    <name type="common">Common ragweed</name>
    <dbReference type="NCBI Taxonomy" id="4212"/>
    <lineage>
        <taxon>Eukaryota</taxon>
        <taxon>Viridiplantae</taxon>
        <taxon>Streptophyta</taxon>
        <taxon>Embryophyta</taxon>
        <taxon>Tracheophyta</taxon>
        <taxon>Spermatophyta</taxon>
        <taxon>Magnoliopsida</taxon>
        <taxon>eudicotyledons</taxon>
        <taxon>Gunneridae</taxon>
        <taxon>Pentapetalae</taxon>
        <taxon>asterids</taxon>
        <taxon>campanulids</taxon>
        <taxon>Asterales</taxon>
        <taxon>Asteraceae</taxon>
        <taxon>Asteroideae</taxon>
        <taxon>Heliantheae alliance</taxon>
        <taxon>Heliantheae</taxon>
        <taxon>Ambrosia</taxon>
    </lineage>
</organism>
<name>A0AAD5G788_AMBAR</name>
<accession>A0AAD5G788</accession>
<evidence type="ECO:0000313" key="2">
    <source>
        <dbReference type="EMBL" id="KAI7731154.1"/>
    </source>
</evidence>
<sequence>MEDQTKKMEALKKAYAEMILNTAKEAAARVMASERKAVRVHHDLCNTKDEAVRMLIRFKQMIDVKKTEAETTALSRQKRIKELDEQLNETEGVIVDLRAEIRKAHERLEEMKNSRMLHSDRPSENEHLHQENTVTEHFQCSSPCSKSCNPAKEITKSDPNLASIIIGKKEPELYRNRYTHRIRAIERNVVDGNKISGEKELIINVGVGETNSGKHAASLIDTENKYTKNINGSEASSINSRISKDQTVRTRLPNKVKYARSNHILSRFCHEKLNLKKRSCGNVDNEKNACTLRRSVRKRKVRCWDEISSLFKSRAARSHFKGNNGVKSEETKHEETKLLNDSVAEKHLSAGKESVGTAPDADNNRCLKYSRRRKKVSSSEVYKPSYNLEHEKPTLIDDSSDSQNMIDVACQVWTCIVML</sequence>
<keyword evidence="1" id="KW-0175">Coiled coil</keyword>
<dbReference type="Proteomes" id="UP001206925">
    <property type="component" value="Unassembled WGS sequence"/>
</dbReference>
<dbReference type="PANTHER" id="PTHR34778">
    <property type="entry name" value="OS02G0580700 PROTEIN"/>
    <property type="match status" value="1"/>
</dbReference>
<evidence type="ECO:0000256" key="1">
    <source>
        <dbReference type="SAM" id="Coils"/>
    </source>
</evidence>
<feature type="coiled-coil region" evidence="1">
    <location>
        <begin position="80"/>
        <end position="114"/>
    </location>
</feature>
<reference evidence="2" key="1">
    <citation type="submission" date="2022-06" db="EMBL/GenBank/DDBJ databases">
        <title>Uncovering the hologenomic basis of an extraordinary plant invasion.</title>
        <authorList>
            <person name="Bieker V.C."/>
            <person name="Martin M.D."/>
            <person name="Gilbert T."/>
            <person name="Hodgins K."/>
            <person name="Battlay P."/>
            <person name="Petersen B."/>
            <person name="Wilson J."/>
        </authorList>
    </citation>
    <scope>NUCLEOTIDE SEQUENCE</scope>
    <source>
        <strain evidence="2">AA19_3_7</strain>
        <tissue evidence="2">Leaf</tissue>
    </source>
</reference>
<comment type="caution">
    <text evidence="2">The sequence shown here is derived from an EMBL/GenBank/DDBJ whole genome shotgun (WGS) entry which is preliminary data.</text>
</comment>
<dbReference type="AlphaFoldDB" id="A0AAD5G788"/>
<dbReference type="EMBL" id="JAMZMK010010526">
    <property type="protein sequence ID" value="KAI7731154.1"/>
    <property type="molecule type" value="Genomic_DNA"/>
</dbReference>
<evidence type="ECO:0000313" key="3">
    <source>
        <dbReference type="Proteomes" id="UP001206925"/>
    </source>
</evidence>
<proteinExistence type="predicted"/>